<dbReference type="Proteomes" id="UP000002941">
    <property type="component" value="Unassembled WGS sequence"/>
</dbReference>
<comment type="caution">
    <text evidence="1">The sequence shown here is derived from an EMBL/GenBank/DDBJ whole genome shotgun (WGS) entry which is preliminary data.</text>
</comment>
<protein>
    <submittedName>
        <fullName evidence="1">Uncharacterized protein</fullName>
    </submittedName>
</protein>
<evidence type="ECO:0000313" key="2">
    <source>
        <dbReference type="Proteomes" id="UP000002941"/>
    </source>
</evidence>
<name>J1H170_9ACTO</name>
<dbReference type="AlphaFoldDB" id="J1H170"/>
<proteinExistence type="predicted"/>
<sequence length="40" mass="4442">MLLRAAGPKTSRRVTPAGCRAFVIGAMRSDRHEAMRRDEA</sequence>
<dbReference type="EMBL" id="AKFT01000183">
    <property type="protein sequence ID" value="EJF38983.1"/>
    <property type="molecule type" value="Genomic_DNA"/>
</dbReference>
<reference evidence="1 2" key="1">
    <citation type="submission" date="2012-05" db="EMBL/GenBank/DDBJ databases">
        <authorList>
            <person name="Harkins D.M."/>
            <person name="Madupu R."/>
            <person name="Durkin A.S."/>
            <person name="Torralba M."/>
            <person name="Methe B."/>
            <person name="Sutton G.G."/>
            <person name="Nelson K.E."/>
        </authorList>
    </citation>
    <scope>NUCLEOTIDE SEQUENCE [LARGE SCALE GENOMIC DNA]</scope>
    <source>
        <strain evidence="1 2">F0489</strain>
    </source>
</reference>
<evidence type="ECO:0000313" key="1">
    <source>
        <dbReference type="EMBL" id="EJF38983.1"/>
    </source>
</evidence>
<gene>
    <name evidence="1" type="ORF">HMPREF1318_1094</name>
</gene>
<accession>J1H170</accession>
<keyword evidence="2" id="KW-1185">Reference proteome</keyword>
<organism evidence="1 2">
    <name type="scientific">Actinomyces massiliensis F0489</name>
    <dbReference type="NCBI Taxonomy" id="1125718"/>
    <lineage>
        <taxon>Bacteria</taxon>
        <taxon>Bacillati</taxon>
        <taxon>Actinomycetota</taxon>
        <taxon>Actinomycetes</taxon>
        <taxon>Actinomycetales</taxon>
        <taxon>Actinomycetaceae</taxon>
        <taxon>Actinomyces</taxon>
    </lineage>
</organism>